<dbReference type="KEGG" id="dsf:UWK_01595"/>
<dbReference type="EMBL" id="CP003985">
    <property type="protein sequence ID" value="AGF78153.1"/>
    <property type="molecule type" value="Genomic_DNA"/>
</dbReference>
<dbReference type="STRING" id="1167006.UWK_01595"/>
<dbReference type="AlphaFoldDB" id="M1P3U5"/>
<keyword evidence="2" id="KW-1185">Reference proteome</keyword>
<organism evidence="1 2">
    <name type="scientific">Desulfocapsa sulfexigens (strain DSM 10523 / SB164P1)</name>
    <dbReference type="NCBI Taxonomy" id="1167006"/>
    <lineage>
        <taxon>Bacteria</taxon>
        <taxon>Pseudomonadati</taxon>
        <taxon>Thermodesulfobacteriota</taxon>
        <taxon>Desulfobulbia</taxon>
        <taxon>Desulfobulbales</taxon>
        <taxon>Desulfocapsaceae</taxon>
        <taxon>Desulfocapsa</taxon>
    </lineage>
</organism>
<reference evidence="2" key="1">
    <citation type="journal article" date="2013" name="Stand. Genomic Sci.">
        <title>Complete genome sequence of Desulfocapsa sulfexigens, a marine deltaproteobacterium specialized in disproportionating inorganic sulfur compounds.</title>
        <authorList>
            <person name="Finster K.W."/>
            <person name="Kjeldsen K.U."/>
            <person name="Kube M."/>
            <person name="Reinhardt R."/>
            <person name="Mussmann M."/>
            <person name="Amann R."/>
            <person name="Schreiber L."/>
        </authorList>
    </citation>
    <scope>NUCLEOTIDE SEQUENCE [LARGE SCALE GENOMIC DNA]</scope>
    <source>
        <strain evidence="2">DSM 10523 / SB164P1</strain>
    </source>
</reference>
<evidence type="ECO:0000313" key="2">
    <source>
        <dbReference type="Proteomes" id="UP000011721"/>
    </source>
</evidence>
<dbReference type="Proteomes" id="UP000011721">
    <property type="component" value="Chromosome"/>
</dbReference>
<sequence length="30" mass="3136">MTTLLLLGYVAVIVISYKGAVIALDKSGLL</sequence>
<dbReference type="HOGENOM" id="CLU_3403185_0_0_7"/>
<evidence type="ECO:0000313" key="1">
    <source>
        <dbReference type="EMBL" id="AGF78153.1"/>
    </source>
</evidence>
<accession>M1P3U5</accession>
<name>M1P3U5_DESSD</name>
<proteinExistence type="predicted"/>
<gene>
    <name evidence="1" type="ordered locus">UWK_01595</name>
</gene>
<protein>
    <submittedName>
        <fullName evidence="1">Uncharacterized protein</fullName>
    </submittedName>
</protein>